<dbReference type="Proteomes" id="UP000070457">
    <property type="component" value="Unassembled WGS sequence"/>
</dbReference>
<dbReference type="STRING" id="1617426.TR69_WS6001001450"/>
<evidence type="ECO:0000259" key="1">
    <source>
        <dbReference type="Pfam" id="PF00535"/>
    </source>
</evidence>
<feature type="domain" description="Glycosyltransferase 2-like" evidence="1">
    <location>
        <begin position="3"/>
        <end position="59"/>
    </location>
</feature>
<proteinExistence type="predicted"/>
<dbReference type="Gene3D" id="3.90.550.10">
    <property type="entry name" value="Spore Coat Polysaccharide Biosynthesis Protein SpsA, Chain A"/>
    <property type="match status" value="1"/>
</dbReference>
<dbReference type="InterPro" id="IPR029044">
    <property type="entry name" value="Nucleotide-diphossugar_trans"/>
</dbReference>
<dbReference type="Pfam" id="PF00535">
    <property type="entry name" value="Glycos_transf_2"/>
    <property type="match status" value="1"/>
</dbReference>
<reference evidence="2 3" key="1">
    <citation type="submission" date="2015-02" db="EMBL/GenBank/DDBJ databases">
        <title>Improved understanding of the partial-nitritation anammox process through 23 genomes representing the majority of the microbial community.</title>
        <authorList>
            <person name="Speth D.R."/>
            <person name="In T Zandt M."/>
            <person name="Guerrero Cruz S."/>
            <person name="Jetten M.S."/>
            <person name="Dutilh B.E."/>
        </authorList>
    </citation>
    <scope>NUCLEOTIDE SEQUENCE [LARGE SCALE GENOMIC DNA]</scope>
    <source>
        <strain evidence="2">OLB20</strain>
    </source>
</reference>
<dbReference type="PANTHER" id="PTHR48090:SF7">
    <property type="entry name" value="RFBJ PROTEIN"/>
    <property type="match status" value="1"/>
</dbReference>
<dbReference type="InterPro" id="IPR001173">
    <property type="entry name" value="Glyco_trans_2-like"/>
</dbReference>
<organism evidence="2 3">
    <name type="scientific">candidate division WS6 bacterium OLB20</name>
    <dbReference type="NCBI Taxonomy" id="1617426"/>
    <lineage>
        <taxon>Bacteria</taxon>
        <taxon>Candidatus Dojkabacteria</taxon>
    </lineage>
</organism>
<gene>
    <name evidence="2" type="ORF">TR69_WS6001001450</name>
</gene>
<accession>A0A136LW00</accession>
<dbReference type="EMBL" id="JYNZ01000006">
    <property type="protein sequence ID" value="KXK25844.1"/>
    <property type="molecule type" value="Genomic_DNA"/>
</dbReference>
<evidence type="ECO:0000313" key="2">
    <source>
        <dbReference type="EMBL" id="KXK25844.1"/>
    </source>
</evidence>
<protein>
    <recommendedName>
        <fullName evidence="1">Glycosyltransferase 2-like domain-containing protein</fullName>
    </recommendedName>
</protein>
<dbReference type="SUPFAM" id="SSF53448">
    <property type="entry name" value="Nucleotide-diphospho-sugar transferases"/>
    <property type="match status" value="1"/>
</dbReference>
<dbReference type="AlphaFoldDB" id="A0A136LW00"/>
<dbReference type="InterPro" id="IPR050256">
    <property type="entry name" value="Glycosyltransferase_2"/>
</dbReference>
<name>A0A136LW00_9BACT</name>
<evidence type="ECO:0000313" key="3">
    <source>
        <dbReference type="Proteomes" id="UP000070457"/>
    </source>
</evidence>
<dbReference type="PANTHER" id="PTHR48090">
    <property type="entry name" value="UNDECAPRENYL-PHOSPHATE 4-DEOXY-4-FORMAMIDO-L-ARABINOSE TRANSFERASE-RELATED"/>
    <property type="match status" value="1"/>
</dbReference>
<sequence>MIVEDADSELDPDDILRMLELIEREPVDIIFGKRVLKEKVNTVTRLGKFTTTLLLKVLYGRSIADPLCAYKLCKLNKFKTLHIKAERFGLEIEWVVKALRKKWSFREFEVAYFPRDKKEGKKINMKDGLDIILQVIRLRFEP</sequence>
<comment type="caution">
    <text evidence="2">The sequence shown here is derived from an EMBL/GenBank/DDBJ whole genome shotgun (WGS) entry which is preliminary data.</text>
</comment>